<dbReference type="PROSITE" id="PS51198">
    <property type="entry name" value="UVRD_HELICASE_ATP_BIND"/>
    <property type="match status" value="1"/>
</dbReference>
<keyword evidence="7" id="KW-0413">Isomerase</keyword>
<evidence type="ECO:0000256" key="8">
    <source>
        <dbReference type="ARBA" id="ARBA00034617"/>
    </source>
</evidence>
<evidence type="ECO:0000256" key="2">
    <source>
        <dbReference type="ARBA" id="ARBA00022741"/>
    </source>
</evidence>
<comment type="catalytic activity">
    <reaction evidence="8">
        <text>Couples ATP hydrolysis with the unwinding of duplex DNA by translocating in the 3'-5' direction.</text>
        <dbReference type="EC" id="5.6.2.4"/>
    </reaction>
</comment>
<dbReference type="Gene3D" id="3.40.50.300">
    <property type="entry name" value="P-loop containing nucleotide triphosphate hydrolases"/>
    <property type="match status" value="3"/>
</dbReference>
<feature type="compositionally biased region" description="Low complexity" evidence="13">
    <location>
        <begin position="802"/>
        <end position="821"/>
    </location>
</feature>
<dbReference type="PANTHER" id="PTHR11070">
    <property type="entry name" value="UVRD / RECB / PCRA DNA HELICASE FAMILY MEMBER"/>
    <property type="match status" value="1"/>
</dbReference>
<comment type="catalytic activity">
    <reaction evidence="11">
        <text>ATP + H2O = ADP + phosphate + H(+)</text>
        <dbReference type="Rhea" id="RHEA:13065"/>
        <dbReference type="ChEBI" id="CHEBI:15377"/>
        <dbReference type="ChEBI" id="CHEBI:15378"/>
        <dbReference type="ChEBI" id="CHEBI:30616"/>
        <dbReference type="ChEBI" id="CHEBI:43474"/>
        <dbReference type="ChEBI" id="CHEBI:456216"/>
        <dbReference type="EC" id="5.6.2.4"/>
    </reaction>
</comment>
<evidence type="ECO:0000256" key="10">
    <source>
        <dbReference type="ARBA" id="ARBA00034923"/>
    </source>
</evidence>
<evidence type="ECO:0000256" key="1">
    <source>
        <dbReference type="ARBA" id="ARBA00009922"/>
    </source>
</evidence>
<keyword evidence="6" id="KW-0238">DNA-binding</keyword>
<dbReference type="InterPro" id="IPR000212">
    <property type="entry name" value="DNA_helicase_UvrD/REP"/>
</dbReference>
<evidence type="ECO:0000256" key="6">
    <source>
        <dbReference type="ARBA" id="ARBA00023125"/>
    </source>
</evidence>
<name>A0ABU8B4P2_9BRAD</name>
<dbReference type="EC" id="5.6.2.4" evidence="9"/>
<keyword evidence="3 12" id="KW-0378">Hydrolase</keyword>
<sequence>MTEPSKLPHHGVPEHQPAAGGIAARARAAAGPQYLNGLNPEQRDAVVTLDGPVLVLAGAGTGKTRVLTTRIAHILSQGRARPHEILSVTFTNKAAREMKLRLGQMLGQAVEGMPWLGTFHSIGGRILRIHAELVQLKSNFTVLDVDDQVRLLKQLLQAENIDDKRWPARMLAGLIDGWKNRGLTPGQVPAGEAAMFGNGKGGKLYASYQERLKILNAADFGDLLLENIRLFRENPDVLRQYQNRFKFILVDEYQDTNVAQYLWLRLLSQAPSRPGAPLSAIIPGATEPSVIPGRTDSPVIPGHAEGVNLESRAGEDSLRDSGSALSAHPGMTASAAAAPAAPLKNICCVGDDDQSIYGWRGAEVDNILRFEHDFPGAKVIRLERNYRSTGHILAAASHLIAHNEGRLGKTLRTEDVDGEKVTVTGSWDSEEEARAIGEEIEELQRAGENLNEVAILVRASFQMREFEDRFVTLGLPYRVIGGPRFYERAEIRDALAYLRTINSPADDLAFERIINVPKRGLGDATVQMLHDHARKRRIPLFEAARAVVETDELKPKARGSLRELVAQFDRWRAHREVTSHTELAEIVLDESGYTEMWQKDRSADAAGRLDNLKELVRSMEEFENLQGFLEHISLVMDRDGGAEDEAASLMTLHSAKGLEFDNVFLPGWEEGLFPSQRTLDEQGRAGLEEERRLAHVGLTRARRRAKLYFATNRRIHGTWSTTIPSRFLDELPAANVEITESKGGSGWGGSSGYGPSRFDNVESFGSSYSTPGWQRAQANRNRGQGGRGQARGGFEESQSPFSGSRSDTSGSRSDVGSRGDTFSGGGFSRNKRGPMVIEGELVAKSTGTVSEFSLDDRVFHQKFGYGNVVKIDGNKLTIAFEKAGEKKVVDSFVERV</sequence>
<feature type="binding site" evidence="12">
    <location>
        <begin position="57"/>
        <end position="64"/>
    </location>
    <ligand>
        <name>ATP</name>
        <dbReference type="ChEBI" id="CHEBI:30616"/>
    </ligand>
</feature>
<dbReference type="Pfam" id="PF21196">
    <property type="entry name" value="PcrA_UvrD_tudor"/>
    <property type="match status" value="1"/>
</dbReference>
<dbReference type="Proteomes" id="UP001364224">
    <property type="component" value="Unassembled WGS sequence"/>
</dbReference>
<comment type="caution">
    <text evidence="16">The sequence shown here is derived from an EMBL/GenBank/DDBJ whole genome shotgun (WGS) entry which is preliminary data.</text>
</comment>
<dbReference type="InterPro" id="IPR027417">
    <property type="entry name" value="P-loop_NTPase"/>
</dbReference>
<keyword evidence="2 12" id="KW-0547">Nucleotide-binding</keyword>
<feature type="region of interest" description="Disordered" evidence="13">
    <location>
        <begin position="1"/>
        <end position="20"/>
    </location>
</feature>
<evidence type="ECO:0000256" key="3">
    <source>
        <dbReference type="ARBA" id="ARBA00022801"/>
    </source>
</evidence>
<feature type="region of interest" description="Disordered" evidence="13">
    <location>
        <begin position="769"/>
        <end position="831"/>
    </location>
</feature>
<keyword evidence="17" id="KW-1185">Reference proteome</keyword>
<dbReference type="InterPro" id="IPR014017">
    <property type="entry name" value="DNA_helicase_UvrD-like_C"/>
</dbReference>
<evidence type="ECO:0000259" key="14">
    <source>
        <dbReference type="PROSITE" id="PS51198"/>
    </source>
</evidence>
<comment type="similarity">
    <text evidence="1">Belongs to the helicase family. UvrD subfamily.</text>
</comment>
<dbReference type="Gene3D" id="1.10.10.160">
    <property type="match status" value="1"/>
</dbReference>
<dbReference type="InterPro" id="IPR014016">
    <property type="entry name" value="UvrD-like_ATP-bd"/>
</dbReference>
<dbReference type="PROSITE" id="PS51217">
    <property type="entry name" value="UVRD_HELICASE_CTER"/>
    <property type="match status" value="1"/>
</dbReference>
<accession>A0ABU8B4P2</accession>
<feature type="domain" description="UvrD-like helicase ATP-binding" evidence="14">
    <location>
        <begin position="36"/>
        <end position="389"/>
    </location>
</feature>
<organism evidence="16 17">
    <name type="scientific">Bradyrhizobium algeriense</name>
    <dbReference type="NCBI Taxonomy" id="634784"/>
    <lineage>
        <taxon>Bacteria</taxon>
        <taxon>Pseudomonadati</taxon>
        <taxon>Pseudomonadota</taxon>
        <taxon>Alphaproteobacteria</taxon>
        <taxon>Hyphomicrobiales</taxon>
        <taxon>Nitrobacteraceae</taxon>
        <taxon>Bradyrhizobium</taxon>
    </lineage>
</organism>
<evidence type="ECO:0000256" key="13">
    <source>
        <dbReference type="SAM" id="MobiDB-lite"/>
    </source>
</evidence>
<evidence type="ECO:0000313" key="17">
    <source>
        <dbReference type="Proteomes" id="UP001364224"/>
    </source>
</evidence>
<dbReference type="EMBL" id="JAZHRV010000001">
    <property type="protein sequence ID" value="MEH2553501.1"/>
    <property type="molecule type" value="Genomic_DNA"/>
</dbReference>
<evidence type="ECO:0000256" key="9">
    <source>
        <dbReference type="ARBA" id="ARBA00034808"/>
    </source>
</evidence>
<evidence type="ECO:0000256" key="12">
    <source>
        <dbReference type="PROSITE-ProRule" id="PRU00560"/>
    </source>
</evidence>
<dbReference type="CDD" id="cd17932">
    <property type="entry name" value="DEXQc_UvrD"/>
    <property type="match status" value="1"/>
</dbReference>
<feature type="domain" description="UvrD-like helicase C-terminal" evidence="15">
    <location>
        <begin position="390"/>
        <end position="657"/>
    </location>
</feature>
<evidence type="ECO:0000256" key="11">
    <source>
        <dbReference type="ARBA" id="ARBA00048988"/>
    </source>
</evidence>
<dbReference type="Pfam" id="PF00580">
    <property type="entry name" value="UvrD-helicase"/>
    <property type="match status" value="2"/>
</dbReference>
<evidence type="ECO:0000259" key="15">
    <source>
        <dbReference type="PROSITE" id="PS51217"/>
    </source>
</evidence>
<reference evidence="16 17" key="1">
    <citation type="submission" date="2024-02" db="EMBL/GenBank/DDBJ databases">
        <title>Adaptive strategies in a cosmopolitan and abundant soil bacterium.</title>
        <authorList>
            <person name="Carini P."/>
        </authorList>
    </citation>
    <scope>NUCLEOTIDE SEQUENCE [LARGE SCALE GENOMIC DNA]</scope>
    <source>
        <strain evidence="16 17">AZCC 1608</strain>
    </source>
</reference>
<keyword evidence="5 12" id="KW-0067">ATP-binding</keyword>
<dbReference type="RefSeq" id="WP_334477989.1">
    <property type="nucleotide sequence ID" value="NZ_JAZHRV010000001.1"/>
</dbReference>
<proteinExistence type="inferred from homology"/>
<keyword evidence="4 12" id="KW-0347">Helicase</keyword>
<dbReference type="Gene3D" id="1.10.486.10">
    <property type="entry name" value="PCRA, domain 4"/>
    <property type="match status" value="1"/>
</dbReference>
<dbReference type="GO" id="GO:0003678">
    <property type="term" value="F:DNA helicase activity"/>
    <property type="evidence" value="ECO:0007669"/>
    <property type="project" value="UniProtKB-EC"/>
</dbReference>
<evidence type="ECO:0000256" key="4">
    <source>
        <dbReference type="ARBA" id="ARBA00022806"/>
    </source>
</evidence>
<protein>
    <recommendedName>
        <fullName evidence="9">DNA 3'-5' helicase</fullName>
        <ecNumber evidence="9">5.6.2.4</ecNumber>
    </recommendedName>
    <alternativeName>
        <fullName evidence="10">DNA 3'-5' helicase II</fullName>
    </alternativeName>
</protein>
<evidence type="ECO:0000256" key="5">
    <source>
        <dbReference type="ARBA" id="ARBA00022840"/>
    </source>
</evidence>
<gene>
    <name evidence="16" type="ORF">V1286_001030</name>
</gene>
<dbReference type="PANTHER" id="PTHR11070:SF2">
    <property type="entry name" value="ATP-DEPENDENT DNA HELICASE SRS2"/>
    <property type="match status" value="1"/>
</dbReference>
<dbReference type="InterPro" id="IPR013986">
    <property type="entry name" value="DExx_box_DNA_helicase_dom_sf"/>
</dbReference>
<dbReference type="GO" id="GO:0016787">
    <property type="term" value="F:hydrolase activity"/>
    <property type="evidence" value="ECO:0007669"/>
    <property type="project" value="UniProtKB-KW"/>
</dbReference>
<evidence type="ECO:0000313" key="16">
    <source>
        <dbReference type="EMBL" id="MEH2553501.1"/>
    </source>
</evidence>
<evidence type="ECO:0000256" key="7">
    <source>
        <dbReference type="ARBA" id="ARBA00023235"/>
    </source>
</evidence>
<dbReference type="SUPFAM" id="SSF52540">
    <property type="entry name" value="P-loop containing nucleoside triphosphate hydrolases"/>
    <property type="match status" value="1"/>
</dbReference>
<dbReference type="Pfam" id="PF13361">
    <property type="entry name" value="UvrD_C"/>
    <property type="match status" value="1"/>
</dbReference>